<protein>
    <submittedName>
        <fullName evidence="3">RRM domain-containing protein</fullName>
    </submittedName>
</protein>
<dbReference type="InterPro" id="IPR012677">
    <property type="entry name" value="Nucleotide-bd_a/b_plait_sf"/>
</dbReference>
<proteinExistence type="predicted"/>
<name>A0A914RWJ9_PAREQ</name>
<reference evidence="3" key="1">
    <citation type="submission" date="2022-11" db="UniProtKB">
        <authorList>
            <consortium name="WormBaseParasite"/>
        </authorList>
    </citation>
    <scope>IDENTIFICATION</scope>
</reference>
<evidence type="ECO:0000259" key="1">
    <source>
        <dbReference type="Pfam" id="PF00076"/>
    </source>
</evidence>
<dbReference type="Gene3D" id="3.30.70.330">
    <property type="match status" value="1"/>
</dbReference>
<dbReference type="Proteomes" id="UP000887564">
    <property type="component" value="Unplaced"/>
</dbReference>
<sequence>MGGDEPRFRVLHVSNISMSATKEQIYQLFAFIGRIDEFKVKDVTYSFILL</sequence>
<evidence type="ECO:0000313" key="2">
    <source>
        <dbReference type="Proteomes" id="UP000887564"/>
    </source>
</evidence>
<dbReference type="Pfam" id="PF00076">
    <property type="entry name" value="RRM_1"/>
    <property type="match status" value="1"/>
</dbReference>
<organism evidence="2 3">
    <name type="scientific">Parascaris equorum</name>
    <name type="common">Equine roundworm</name>
    <dbReference type="NCBI Taxonomy" id="6256"/>
    <lineage>
        <taxon>Eukaryota</taxon>
        <taxon>Metazoa</taxon>
        <taxon>Ecdysozoa</taxon>
        <taxon>Nematoda</taxon>
        <taxon>Chromadorea</taxon>
        <taxon>Rhabditida</taxon>
        <taxon>Spirurina</taxon>
        <taxon>Ascaridomorpha</taxon>
        <taxon>Ascaridoidea</taxon>
        <taxon>Ascarididae</taxon>
        <taxon>Parascaris</taxon>
    </lineage>
</organism>
<dbReference type="InterPro" id="IPR000504">
    <property type="entry name" value="RRM_dom"/>
</dbReference>
<evidence type="ECO:0000313" key="3">
    <source>
        <dbReference type="WBParaSite" id="PEQ_0000639001-mRNA-1"/>
    </source>
</evidence>
<accession>A0A914RWJ9</accession>
<keyword evidence="2" id="KW-1185">Reference proteome</keyword>
<dbReference type="AlphaFoldDB" id="A0A914RWJ9"/>
<dbReference type="WBParaSite" id="PEQ_0000639001-mRNA-1">
    <property type="protein sequence ID" value="PEQ_0000639001-mRNA-1"/>
    <property type="gene ID" value="PEQ_0000639001"/>
</dbReference>
<feature type="domain" description="RRM" evidence="1">
    <location>
        <begin position="12"/>
        <end position="42"/>
    </location>
</feature>
<dbReference type="InterPro" id="IPR035979">
    <property type="entry name" value="RBD_domain_sf"/>
</dbReference>
<dbReference type="SUPFAM" id="SSF54928">
    <property type="entry name" value="RNA-binding domain, RBD"/>
    <property type="match status" value="1"/>
</dbReference>
<dbReference type="GO" id="GO:0003723">
    <property type="term" value="F:RNA binding"/>
    <property type="evidence" value="ECO:0007669"/>
    <property type="project" value="InterPro"/>
</dbReference>